<evidence type="ECO:0000313" key="3">
    <source>
        <dbReference type="Proteomes" id="UP001163105"/>
    </source>
</evidence>
<name>A0AB34FGD2_9HYPO</name>
<dbReference type="Proteomes" id="UP001163105">
    <property type="component" value="Unassembled WGS sequence"/>
</dbReference>
<keyword evidence="2" id="KW-0067">ATP-binding</keyword>
<keyword evidence="2" id="KW-0547">Nucleotide-binding</keyword>
<dbReference type="GO" id="GO:0004386">
    <property type="term" value="F:helicase activity"/>
    <property type="evidence" value="ECO:0007669"/>
    <property type="project" value="UniProtKB-KW"/>
</dbReference>
<dbReference type="AlphaFoldDB" id="A0AB34FGD2"/>
<reference evidence="2" key="1">
    <citation type="submission" date="2023-01" db="EMBL/GenBank/DDBJ databases">
        <title>The growth and conidiation of Purpureocillium lavendulum are regulated by nitrogen source and histone H3K14 acetylation.</title>
        <authorList>
            <person name="Tang P."/>
            <person name="Han J."/>
            <person name="Zhang C."/>
            <person name="Tang P."/>
            <person name="Qi F."/>
            <person name="Zhang K."/>
            <person name="Liang L."/>
        </authorList>
    </citation>
    <scope>NUCLEOTIDE SEQUENCE</scope>
    <source>
        <strain evidence="2">YMF1.00683</strain>
    </source>
</reference>
<organism evidence="2 3">
    <name type="scientific">Purpureocillium lavendulum</name>
    <dbReference type="NCBI Taxonomy" id="1247861"/>
    <lineage>
        <taxon>Eukaryota</taxon>
        <taxon>Fungi</taxon>
        <taxon>Dikarya</taxon>
        <taxon>Ascomycota</taxon>
        <taxon>Pezizomycotina</taxon>
        <taxon>Sordariomycetes</taxon>
        <taxon>Hypocreomycetidae</taxon>
        <taxon>Hypocreales</taxon>
        <taxon>Ophiocordycipitaceae</taxon>
        <taxon>Purpureocillium</taxon>
    </lineage>
</organism>
<feature type="region of interest" description="Disordered" evidence="1">
    <location>
        <begin position="1"/>
        <end position="65"/>
    </location>
</feature>
<gene>
    <name evidence="2" type="ORF">O9K51_09773</name>
</gene>
<comment type="caution">
    <text evidence="2">The sequence shown here is derived from an EMBL/GenBank/DDBJ whole genome shotgun (WGS) entry which is preliminary data.</text>
</comment>
<evidence type="ECO:0000256" key="1">
    <source>
        <dbReference type="SAM" id="MobiDB-lite"/>
    </source>
</evidence>
<protein>
    <submittedName>
        <fullName evidence="2">ATP-dependent DNA helicase MER3</fullName>
    </submittedName>
</protein>
<keyword evidence="2" id="KW-0347">Helicase</keyword>
<sequence>MTMVNHFLPLASRLQDEGEADRTPNNDEGSESSWCEQGVGELGENTEADGTGVDEGSNDKSDRPIQEKHVDALYTIFQRGDMKRASYPLVVLSTRSEVQCMLHEMGYDDTTDADDVPSFDQWLLVNSRQVELLDGEHRVAALKRLVSGTDAGKQELYWPCNIYDRGMPPTRRRTGCTVCVVTGDGVTDALPPELNLALRMNRRDPTMADSHGDIWLLETTGLTR</sequence>
<feature type="compositionally biased region" description="Basic and acidic residues" evidence="1">
    <location>
        <begin position="14"/>
        <end position="25"/>
    </location>
</feature>
<accession>A0AB34FGD2</accession>
<proteinExistence type="predicted"/>
<evidence type="ECO:0000313" key="2">
    <source>
        <dbReference type="EMBL" id="KAJ6437567.1"/>
    </source>
</evidence>
<keyword evidence="2" id="KW-0378">Hydrolase</keyword>
<keyword evidence="3" id="KW-1185">Reference proteome</keyword>
<dbReference type="EMBL" id="JAQHRD010000011">
    <property type="protein sequence ID" value="KAJ6437567.1"/>
    <property type="molecule type" value="Genomic_DNA"/>
</dbReference>